<dbReference type="PROSITE" id="PS50222">
    <property type="entry name" value="EF_HAND_2"/>
    <property type="match status" value="4"/>
</dbReference>
<dbReference type="Gene3D" id="1.10.238.10">
    <property type="entry name" value="EF-hand"/>
    <property type="match status" value="2"/>
</dbReference>
<dbReference type="InterPro" id="IPR011009">
    <property type="entry name" value="Kinase-like_dom_sf"/>
</dbReference>
<evidence type="ECO:0000256" key="14">
    <source>
        <dbReference type="SAM" id="MobiDB-lite"/>
    </source>
</evidence>
<dbReference type="InterPro" id="IPR018247">
    <property type="entry name" value="EF_Hand_1_Ca_BS"/>
</dbReference>
<dbReference type="Pfam" id="PF13456">
    <property type="entry name" value="RVT_3"/>
    <property type="match status" value="1"/>
</dbReference>
<feature type="compositionally biased region" description="Gly residues" evidence="14">
    <location>
        <begin position="47"/>
        <end position="56"/>
    </location>
</feature>
<evidence type="ECO:0000256" key="8">
    <source>
        <dbReference type="ARBA" id="ARBA00022741"/>
    </source>
</evidence>
<dbReference type="GO" id="GO:0005524">
    <property type="term" value="F:ATP binding"/>
    <property type="evidence" value="ECO:0007669"/>
    <property type="project" value="UniProtKB-KW"/>
</dbReference>
<dbReference type="GO" id="GO:0004674">
    <property type="term" value="F:protein serine/threonine kinase activity"/>
    <property type="evidence" value="ECO:0007669"/>
    <property type="project" value="UniProtKB-KW"/>
</dbReference>
<dbReference type="PROSITE" id="PS50011">
    <property type="entry name" value="PROTEIN_KINASE_DOM"/>
    <property type="match status" value="1"/>
</dbReference>
<feature type="domain" description="EF-hand" evidence="16">
    <location>
        <begin position="175"/>
        <end position="210"/>
    </location>
</feature>
<organism evidence="17 18">
    <name type="scientific">Ficus carica</name>
    <name type="common">Common fig</name>
    <dbReference type="NCBI Taxonomy" id="3494"/>
    <lineage>
        <taxon>Eukaryota</taxon>
        <taxon>Viridiplantae</taxon>
        <taxon>Streptophyta</taxon>
        <taxon>Embryophyta</taxon>
        <taxon>Tracheophyta</taxon>
        <taxon>Spermatophyta</taxon>
        <taxon>Magnoliopsida</taxon>
        <taxon>eudicotyledons</taxon>
        <taxon>Gunneridae</taxon>
        <taxon>Pentapetalae</taxon>
        <taxon>rosids</taxon>
        <taxon>fabids</taxon>
        <taxon>Rosales</taxon>
        <taxon>Moraceae</taxon>
        <taxon>Ficeae</taxon>
        <taxon>Ficus</taxon>
    </lineage>
</organism>
<evidence type="ECO:0000256" key="6">
    <source>
        <dbReference type="ARBA" id="ARBA00022723"/>
    </source>
</evidence>
<feature type="domain" description="EF-hand" evidence="16">
    <location>
        <begin position="247"/>
        <end position="282"/>
    </location>
</feature>
<evidence type="ECO:0000256" key="2">
    <source>
        <dbReference type="ARBA" id="ARBA00012513"/>
    </source>
</evidence>
<keyword evidence="9" id="KW-0418">Kinase</keyword>
<dbReference type="SMART" id="SM00054">
    <property type="entry name" value="EFh"/>
    <property type="match status" value="4"/>
</dbReference>
<dbReference type="InterPro" id="IPR002048">
    <property type="entry name" value="EF_hand_dom"/>
</dbReference>
<dbReference type="EC" id="2.7.11.1" evidence="2"/>
<dbReference type="AlphaFoldDB" id="A0AA87ZU89"/>
<dbReference type="Pfam" id="PF13499">
    <property type="entry name" value="EF-hand_7"/>
    <property type="match status" value="2"/>
</dbReference>
<dbReference type="PROSITE" id="PS00018">
    <property type="entry name" value="EF_HAND_1"/>
    <property type="match status" value="4"/>
</dbReference>
<dbReference type="Pfam" id="PF00069">
    <property type="entry name" value="Pkinase"/>
    <property type="match status" value="1"/>
</dbReference>
<evidence type="ECO:0000256" key="11">
    <source>
        <dbReference type="ARBA" id="ARBA00022840"/>
    </source>
</evidence>
<evidence type="ECO:0000256" key="13">
    <source>
        <dbReference type="ARBA" id="ARBA00048679"/>
    </source>
</evidence>
<evidence type="ECO:0000256" key="7">
    <source>
        <dbReference type="ARBA" id="ARBA00022737"/>
    </source>
</evidence>
<feature type="domain" description="Protein kinase" evidence="15">
    <location>
        <begin position="1"/>
        <end position="174"/>
    </location>
</feature>
<reference evidence="17" key="1">
    <citation type="submission" date="2023-07" db="EMBL/GenBank/DDBJ databases">
        <title>draft genome sequence of fig (Ficus carica).</title>
        <authorList>
            <person name="Takahashi T."/>
            <person name="Nishimura K."/>
        </authorList>
    </citation>
    <scope>NUCLEOTIDE SEQUENCE</scope>
</reference>
<keyword evidence="8" id="KW-0547">Nucleotide-binding</keyword>
<evidence type="ECO:0000256" key="1">
    <source>
        <dbReference type="ARBA" id="ARBA00005354"/>
    </source>
</evidence>
<dbReference type="CDD" id="cd06222">
    <property type="entry name" value="RNase_H_like"/>
    <property type="match status" value="1"/>
</dbReference>
<keyword evidence="3" id="KW-0723">Serine/threonine-protein kinase</keyword>
<dbReference type="InterPro" id="IPR050205">
    <property type="entry name" value="CDPK_Ser/Thr_kinases"/>
</dbReference>
<keyword evidence="18" id="KW-1185">Reference proteome</keyword>
<evidence type="ECO:0000313" key="18">
    <source>
        <dbReference type="Proteomes" id="UP001187192"/>
    </source>
</evidence>
<keyword evidence="10" id="KW-0106">Calcium</keyword>
<proteinExistence type="inferred from homology"/>
<dbReference type="FunFam" id="1.10.238.10:FF:000015">
    <property type="entry name" value="Calcium-dependent protein kinase 1"/>
    <property type="match status" value="1"/>
</dbReference>
<name>A0AA87ZU89_FICCA</name>
<keyword evidence="6" id="KW-0479">Metal-binding</keyword>
<dbReference type="GO" id="GO:0004523">
    <property type="term" value="F:RNA-DNA hybrid ribonuclease activity"/>
    <property type="evidence" value="ECO:0007669"/>
    <property type="project" value="InterPro"/>
</dbReference>
<gene>
    <name evidence="17" type="ORF">TIFTF001_008837</name>
</gene>
<keyword evidence="7" id="KW-0677">Repeat</keyword>
<evidence type="ECO:0000256" key="10">
    <source>
        <dbReference type="ARBA" id="ARBA00022837"/>
    </source>
</evidence>
<dbReference type="GO" id="GO:0005509">
    <property type="term" value="F:calcium ion binding"/>
    <property type="evidence" value="ECO:0007669"/>
    <property type="project" value="InterPro"/>
</dbReference>
<comment type="catalytic activity">
    <reaction evidence="12">
        <text>L-threonyl-[protein] + ATP = O-phospho-L-threonyl-[protein] + ADP + H(+)</text>
        <dbReference type="Rhea" id="RHEA:46608"/>
        <dbReference type="Rhea" id="RHEA-COMP:11060"/>
        <dbReference type="Rhea" id="RHEA-COMP:11605"/>
        <dbReference type="ChEBI" id="CHEBI:15378"/>
        <dbReference type="ChEBI" id="CHEBI:30013"/>
        <dbReference type="ChEBI" id="CHEBI:30616"/>
        <dbReference type="ChEBI" id="CHEBI:61977"/>
        <dbReference type="ChEBI" id="CHEBI:456216"/>
        <dbReference type="EC" id="2.7.11.1"/>
    </reaction>
</comment>
<feature type="domain" description="EF-hand" evidence="16">
    <location>
        <begin position="211"/>
        <end position="246"/>
    </location>
</feature>
<keyword evidence="5" id="KW-0808">Transferase</keyword>
<dbReference type="EMBL" id="BTGU01000009">
    <property type="protein sequence ID" value="GMN39605.1"/>
    <property type="molecule type" value="Genomic_DNA"/>
</dbReference>
<evidence type="ECO:0000256" key="12">
    <source>
        <dbReference type="ARBA" id="ARBA00047899"/>
    </source>
</evidence>
<feature type="domain" description="EF-hand" evidence="16">
    <location>
        <begin position="285"/>
        <end position="316"/>
    </location>
</feature>
<dbReference type="SUPFAM" id="SSF47473">
    <property type="entry name" value="EF-hand"/>
    <property type="match status" value="1"/>
</dbReference>
<dbReference type="SUPFAM" id="SSF56112">
    <property type="entry name" value="Protein kinase-like (PK-like)"/>
    <property type="match status" value="1"/>
</dbReference>
<dbReference type="InterPro" id="IPR002156">
    <property type="entry name" value="RNaseH_domain"/>
</dbReference>
<dbReference type="PANTHER" id="PTHR24349">
    <property type="entry name" value="SERINE/THREONINE-PROTEIN KINASE"/>
    <property type="match status" value="1"/>
</dbReference>
<keyword evidence="4" id="KW-0597">Phosphoprotein</keyword>
<evidence type="ECO:0000259" key="15">
    <source>
        <dbReference type="PROSITE" id="PS50011"/>
    </source>
</evidence>
<keyword evidence="11" id="KW-0067">ATP-binding</keyword>
<dbReference type="GO" id="GO:0003676">
    <property type="term" value="F:nucleic acid binding"/>
    <property type="evidence" value="ECO:0007669"/>
    <property type="project" value="InterPro"/>
</dbReference>
<evidence type="ECO:0000313" key="17">
    <source>
        <dbReference type="EMBL" id="GMN39605.1"/>
    </source>
</evidence>
<comment type="caution">
    <text evidence="17">The sequence shown here is derived from an EMBL/GenBank/DDBJ whole genome shotgun (WGS) entry which is preliminary data.</text>
</comment>
<protein>
    <recommendedName>
        <fullName evidence="2">non-specific serine/threonine protein kinase</fullName>
        <ecNumber evidence="2">2.7.11.1</ecNumber>
    </recommendedName>
</protein>
<dbReference type="InterPro" id="IPR011992">
    <property type="entry name" value="EF-hand-dom_pair"/>
</dbReference>
<dbReference type="InterPro" id="IPR044730">
    <property type="entry name" value="RNase_H-like_dom_plant"/>
</dbReference>
<comment type="similarity">
    <text evidence="1">Belongs to the protein kinase superfamily. CAMK Ser/Thr protein kinase family. CaMK subfamily.</text>
</comment>
<sequence>MGSGSGFGVRFRGCVLGWESGSDLGMGGQVSRWGLKSGFGTRDGGRGRGQVSGWGPGSRSRSNFSVGFQVRVGIGSRGQREVFSDVVGSPSYVAPEILCKRHGPEVDIWSAGVMVFILLCGVPPFWGGHPWVQVDGVAPDKPFDSAVLSRLKQFSAMNKLKRMALRVIAENVSVEEIAGLKEMFRMIDTDCSGQITFEELKEGLKRFGDNLNESEIHQLMHEADIDNSGTIDYGEFIAATLHLNKVDEEDHLVAAFSYFDRDGNGYITQDELQKACEDFGIEDVQLDEIIREADQDNDGRIDYNEFVAMMQKGNAEMGKTGGLKSSSGFSTVGFREALPVWVVVACIAKRVSGCFVPYVAKCMALREGTEMLVNCGLEVSIAESDAVNVVSDVHSSSLYDEGGVIVDDIKACVSRVAGGIICQHITRSGNMVAHRLANLAFLSSDEFYGVDVILRLIGPVVLTNLTD</sequence>
<dbReference type="CDD" id="cd00051">
    <property type="entry name" value="EFh"/>
    <property type="match status" value="2"/>
</dbReference>
<evidence type="ECO:0000256" key="9">
    <source>
        <dbReference type="ARBA" id="ARBA00022777"/>
    </source>
</evidence>
<dbReference type="Proteomes" id="UP001187192">
    <property type="component" value="Unassembled WGS sequence"/>
</dbReference>
<feature type="region of interest" description="Disordered" evidence="14">
    <location>
        <begin position="38"/>
        <end position="59"/>
    </location>
</feature>
<accession>A0AA87ZU89</accession>
<evidence type="ECO:0000256" key="3">
    <source>
        <dbReference type="ARBA" id="ARBA00022527"/>
    </source>
</evidence>
<evidence type="ECO:0000256" key="5">
    <source>
        <dbReference type="ARBA" id="ARBA00022679"/>
    </source>
</evidence>
<dbReference type="InterPro" id="IPR000719">
    <property type="entry name" value="Prot_kinase_dom"/>
</dbReference>
<evidence type="ECO:0000259" key="16">
    <source>
        <dbReference type="PROSITE" id="PS50222"/>
    </source>
</evidence>
<dbReference type="Gene3D" id="1.10.510.10">
    <property type="entry name" value="Transferase(Phosphotransferase) domain 1"/>
    <property type="match status" value="1"/>
</dbReference>
<comment type="catalytic activity">
    <reaction evidence="13">
        <text>L-seryl-[protein] + ATP = O-phospho-L-seryl-[protein] + ADP + H(+)</text>
        <dbReference type="Rhea" id="RHEA:17989"/>
        <dbReference type="Rhea" id="RHEA-COMP:9863"/>
        <dbReference type="Rhea" id="RHEA-COMP:11604"/>
        <dbReference type="ChEBI" id="CHEBI:15378"/>
        <dbReference type="ChEBI" id="CHEBI:29999"/>
        <dbReference type="ChEBI" id="CHEBI:30616"/>
        <dbReference type="ChEBI" id="CHEBI:83421"/>
        <dbReference type="ChEBI" id="CHEBI:456216"/>
        <dbReference type="EC" id="2.7.11.1"/>
    </reaction>
</comment>
<evidence type="ECO:0000256" key="4">
    <source>
        <dbReference type="ARBA" id="ARBA00022553"/>
    </source>
</evidence>